<sequence length="271" mass="30989">MHLAEERAILAQTENEQQRKKADELLKRYQIPCSVLKQIGEDLMKGVVGSEEEKNEIIQIQDNDSQLITRTLEGKKDDEGRRRILQSQEIEGFLFIFKNRELNKISRNISQAFAVITTHSSNEIKQLIFDKKPFPGLLRLLDHTDRFVADDGIVSILNILNGGTKTTPDNSHHPHYETINACGGIQMIIRLFRKNGSKYSKDRAAICIGQLFRAREINDKQMRVEIIRHLKTLVNDSDEWTKKSAKRRLGGLAQNEINKTEIQSGGFVIPD</sequence>
<name>A0A5J4VTN5_9EUKA</name>
<evidence type="ECO:0000313" key="2">
    <source>
        <dbReference type="Proteomes" id="UP000324800"/>
    </source>
</evidence>
<dbReference type="Gene3D" id="1.25.10.10">
    <property type="entry name" value="Leucine-rich Repeat Variant"/>
    <property type="match status" value="1"/>
</dbReference>
<accession>A0A5J4VTN5</accession>
<dbReference type="Proteomes" id="UP000324800">
    <property type="component" value="Unassembled WGS sequence"/>
</dbReference>
<evidence type="ECO:0000313" key="1">
    <source>
        <dbReference type="EMBL" id="KAA6385785.1"/>
    </source>
</evidence>
<dbReference type="SUPFAM" id="SSF48371">
    <property type="entry name" value="ARM repeat"/>
    <property type="match status" value="1"/>
</dbReference>
<dbReference type="InterPro" id="IPR011989">
    <property type="entry name" value="ARM-like"/>
</dbReference>
<dbReference type="InterPro" id="IPR016024">
    <property type="entry name" value="ARM-type_fold"/>
</dbReference>
<dbReference type="EMBL" id="SNRW01005107">
    <property type="protein sequence ID" value="KAA6385785.1"/>
    <property type="molecule type" value="Genomic_DNA"/>
</dbReference>
<gene>
    <name evidence="1" type="ORF">EZS28_018687</name>
</gene>
<dbReference type="OrthoDB" id="201709at2759"/>
<organism evidence="1 2">
    <name type="scientific">Streblomastix strix</name>
    <dbReference type="NCBI Taxonomy" id="222440"/>
    <lineage>
        <taxon>Eukaryota</taxon>
        <taxon>Metamonada</taxon>
        <taxon>Preaxostyla</taxon>
        <taxon>Oxymonadida</taxon>
        <taxon>Streblomastigidae</taxon>
        <taxon>Streblomastix</taxon>
    </lineage>
</organism>
<protein>
    <submittedName>
        <fullName evidence="1">Uncharacterized protein</fullName>
    </submittedName>
</protein>
<comment type="caution">
    <text evidence="1">The sequence shown here is derived from an EMBL/GenBank/DDBJ whole genome shotgun (WGS) entry which is preliminary data.</text>
</comment>
<dbReference type="AlphaFoldDB" id="A0A5J4VTN5"/>
<reference evidence="1 2" key="1">
    <citation type="submission" date="2019-03" db="EMBL/GenBank/DDBJ databases">
        <title>Single cell metagenomics reveals metabolic interactions within the superorganism composed of flagellate Streblomastix strix and complex community of Bacteroidetes bacteria on its surface.</title>
        <authorList>
            <person name="Treitli S.C."/>
            <person name="Kolisko M."/>
            <person name="Husnik F."/>
            <person name="Keeling P."/>
            <person name="Hampl V."/>
        </authorList>
    </citation>
    <scope>NUCLEOTIDE SEQUENCE [LARGE SCALE GENOMIC DNA]</scope>
    <source>
        <strain evidence="1">ST1C</strain>
    </source>
</reference>
<proteinExistence type="predicted"/>